<reference evidence="3" key="2">
    <citation type="submission" date="2021-03" db="UniProtKB">
        <authorList>
            <consortium name="EnsemblPlants"/>
        </authorList>
    </citation>
    <scope>IDENTIFICATION</scope>
</reference>
<dbReference type="GO" id="GO:0015074">
    <property type="term" value="P:DNA integration"/>
    <property type="evidence" value="ECO:0007669"/>
    <property type="project" value="InterPro"/>
</dbReference>
<feature type="region of interest" description="Disordered" evidence="1">
    <location>
        <begin position="727"/>
        <end position="750"/>
    </location>
</feature>
<dbReference type="InterPro" id="IPR043128">
    <property type="entry name" value="Rev_trsase/Diguanyl_cyclase"/>
</dbReference>
<dbReference type="PROSITE" id="PS50994">
    <property type="entry name" value="INTEGRASE"/>
    <property type="match status" value="1"/>
</dbReference>
<dbReference type="InterPro" id="IPR001584">
    <property type="entry name" value="Integrase_cat-core"/>
</dbReference>
<dbReference type="OMA" id="ACELETM"/>
<feature type="region of interest" description="Disordered" evidence="1">
    <location>
        <begin position="79"/>
        <end position="114"/>
    </location>
</feature>
<dbReference type="InterPro" id="IPR012337">
    <property type="entry name" value="RNaseH-like_sf"/>
</dbReference>
<dbReference type="AlphaFoldDB" id="A0A803PU16"/>
<keyword evidence="4" id="KW-1185">Reference proteome</keyword>
<dbReference type="PANTHER" id="PTHR48475:SF2">
    <property type="entry name" value="RIBONUCLEASE H"/>
    <property type="match status" value="1"/>
</dbReference>
<evidence type="ECO:0000313" key="4">
    <source>
        <dbReference type="Proteomes" id="UP000596661"/>
    </source>
</evidence>
<dbReference type="GO" id="GO:0003676">
    <property type="term" value="F:nucleic acid binding"/>
    <property type="evidence" value="ECO:0007669"/>
    <property type="project" value="InterPro"/>
</dbReference>
<dbReference type="SUPFAM" id="SSF53098">
    <property type="entry name" value="Ribonuclease H-like"/>
    <property type="match status" value="1"/>
</dbReference>
<name>A0A803PU16_CANSA</name>
<accession>A0A803PU16</accession>
<organism evidence="3 4">
    <name type="scientific">Cannabis sativa</name>
    <name type="common">Hemp</name>
    <name type="synonym">Marijuana</name>
    <dbReference type="NCBI Taxonomy" id="3483"/>
    <lineage>
        <taxon>Eukaryota</taxon>
        <taxon>Viridiplantae</taxon>
        <taxon>Streptophyta</taxon>
        <taxon>Embryophyta</taxon>
        <taxon>Tracheophyta</taxon>
        <taxon>Spermatophyta</taxon>
        <taxon>Magnoliopsida</taxon>
        <taxon>eudicotyledons</taxon>
        <taxon>Gunneridae</taxon>
        <taxon>Pentapetalae</taxon>
        <taxon>rosids</taxon>
        <taxon>fabids</taxon>
        <taxon>Rosales</taxon>
        <taxon>Cannabaceae</taxon>
        <taxon>Cannabis</taxon>
    </lineage>
</organism>
<dbReference type="EMBL" id="UZAU01000603">
    <property type="status" value="NOT_ANNOTATED_CDS"/>
    <property type="molecule type" value="Genomic_DNA"/>
</dbReference>
<dbReference type="PANTHER" id="PTHR48475">
    <property type="entry name" value="RIBONUCLEASE H"/>
    <property type="match status" value="1"/>
</dbReference>
<dbReference type="Pfam" id="PF00665">
    <property type="entry name" value="rve"/>
    <property type="match status" value="1"/>
</dbReference>
<dbReference type="Gene3D" id="3.30.70.270">
    <property type="match status" value="1"/>
</dbReference>
<evidence type="ECO:0000313" key="3">
    <source>
        <dbReference type="EnsemblPlants" id="cds.evm.model.06.1339"/>
    </source>
</evidence>
<proteinExistence type="predicted"/>
<dbReference type="InterPro" id="IPR036397">
    <property type="entry name" value="RNaseH_sf"/>
</dbReference>
<dbReference type="Gramene" id="evm.model.06.1339">
    <property type="protein sequence ID" value="cds.evm.model.06.1339"/>
    <property type="gene ID" value="evm.TU.06.1339"/>
</dbReference>
<protein>
    <recommendedName>
        <fullName evidence="2">Integrase catalytic domain-containing protein</fullName>
    </recommendedName>
</protein>
<dbReference type="InterPro" id="IPR043502">
    <property type="entry name" value="DNA/RNA_pol_sf"/>
</dbReference>
<reference evidence="3" key="1">
    <citation type="submission" date="2018-11" db="EMBL/GenBank/DDBJ databases">
        <authorList>
            <person name="Grassa J C."/>
        </authorList>
    </citation>
    <scope>NUCLEOTIDE SEQUENCE [LARGE SCALE GENOMIC DNA]</scope>
</reference>
<dbReference type="Gene3D" id="2.40.70.10">
    <property type="entry name" value="Acid Proteases"/>
    <property type="match status" value="1"/>
</dbReference>
<feature type="compositionally biased region" description="Basic and acidic residues" evidence="1">
    <location>
        <begin position="91"/>
        <end position="107"/>
    </location>
</feature>
<dbReference type="Proteomes" id="UP000596661">
    <property type="component" value="Chromosome 6"/>
</dbReference>
<dbReference type="Gene3D" id="3.30.420.10">
    <property type="entry name" value="Ribonuclease H-like superfamily/Ribonuclease H"/>
    <property type="match status" value="2"/>
</dbReference>
<feature type="compositionally biased region" description="Polar residues" evidence="1">
    <location>
        <begin position="736"/>
        <end position="750"/>
    </location>
</feature>
<dbReference type="EnsemblPlants" id="evm.model.06.1339">
    <property type="protein sequence ID" value="cds.evm.model.06.1339"/>
    <property type="gene ID" value="evm.TU.06.1339"/>
</dbReference>
<dbReference type="InterPro" id="IPR021109">
    <property type="entry name" value="Peptidase_aspartic_dom_sf"/>
</dbReference>
<evidence type="ECO:0000259" key="2">
    <source>
        <dbReference type="PROSITE" id="PS50994"/>
    </source>
</evidence>
<dbReference type="SUPFAM" id="SSF56672">
    <property type="entry name" value="DNA/RNA polymerases"/>
    <property type="match status" value="1"/>
</dbReference>
<feature type="domain" description="Integrase catalytic" evidence="2">
    <location>
        <begin position="585"/>
        <end position="750"/>
    </location>
</feature>
<evidence type="ECO:0000256" key="1">
    <source>
        <dbReference type="SAM" id="MobiDB-lite"/>
    </source>
</evidence>
<sequence>AQIVAYEEYYPTGVSGYAIGAQLPRAALPANPQASGIQFSATLGYTQNLALAPAPPHLGAPVSNSPGINVQFPTQFAPATSMERVPQSSQSKRDNSQRDPSKRRDYHNNIGHTTNECKNLKDEIESLIRLGHLIYAGALKHDKEIRDVTELPAQRSSLMNQPITFIEEDAKPIWFPHHDPLVIKTQITNKVRARILVDNGSSVNLLFKDAFTAIGLTDRDLSPSSSQLTGFNETTLIPMGKVRLPVTLCPGTLQSTFKYCTFVVVDCPTAYNAILERPALVDFGAITSIRNSCLKFPTQEVGIGTVRAEQDELDPRVNFKASLKPMEDIEEGAIEKTFARPGESGCPTKGSGQNVVQRFIRDLYYPELLANPVLVPKPNGTRRVCIDFTDLNKACLKDCFLLPKIDQMVDATSRFKLLSFMDAYSGKLRPYFQAHSIKVFMNHPLRQVLQKPEALERLLKWAMELRPSDIQYILRISIKDQAPADLIVECNKTEAIANVPAQDVPTWKVYVDRASNENGSGAGIAMIFPDGLRLQAALRFTFLASNNEAEYEALIIGLKLAKAVGANKVERFANIPRALPNEITLMTSPWPFAVWEIDPIGSLPTGNGGVKYTIVAVYYYKKWTETEPMKTIIAKKAMDFIIKNIVCRYGLPHKIVSDNGKQFDCDEFTNFCNQHGVIKSFSAVARPQKMDRQKLSIRYSRSPLRKNSWLEKIVGLKNCRMYYGPTEPLQEPQPATPHSQWSTSAKPWSQ</sequence>